<evidence type="ECO:0000313" key="3">
    <source>
        <dbReference type="WBParaSite" id="Pan_g10109.t1"/>
    </source>
</evidence>
<keyword evidence="1" id="KW-0732">Signal</keyword>
<dbReference type="AlphaFoldDB" id="A0A7E4UM57"/>
<reference evidence="2" key="1">
    <citation type="journal article" date="2013" name="Genetics">
        <title>The draft genome and transcriptome of Panagrellus redivivus are shaped by the harsh demands of a free-living lifestyle.</title>
        <authorList>
            <person name="Srinivasan J."/>
            <person name="Dillman A.R."/>
            <person name="Macchietto M.G."/>
            <person name="Heikkinen L."/>
            <person name="Lakso M."/>
            <person name="Fracchia K.M."/>
            <person name="Antoshechkin I."/>
            <person name="Mortazavi A."/>
            <person name="Wong G."/>
            <person name="Sternberg P.W."/>
        </authorList>
    </citation>
    <scope>NUCLEOTIDE SEQUENCE [LARGE SCALE GENOMIC DNA]</scope>
    <source>
        <strain evidence="2">MT8872</strain>
    </source>
</reference>
<proteinExistence type="predicted"/>
<name>A0A7E4UM57_PANRE</name>
<protein>
    <submittedName>
        <fullName evidence="3">Venom protein</fullName>
    </submittedName>
</protein>
<organism evidence="2 3">
    <name type="scientific">Panagrellus redivivus</name>
    <name type="common">Microworm</name>
    <dbReference type="NCBI Taxonomy" id="6233"/>
    <lineage>
        <taxon>Eukaryota</taxon>
        <taxon>Metazoa</taxon>
        <taxon>Ecdysozoa</taxon>
        <taxon>Nematoda</taxon>
        <taxon>Chromadorea</taxon>
        <taxon>Rhabditida</taxon>
        <taxon>Tylenchina</taxon>
        <taxon>Panagrolaimomorpha</taxon>
        <taxon>Panagrolaimoidea</taxon>
        <taxon>Panagrolaimidae</taxon>
        <taxon>Panagrellus</taxon>
    </lineage>
</organism>
<feature type="signal peptide" evidence="1">
    <location>
        <begin position="1"/>
        <end position="19"/>
    </location>
</feature>
<accession>A0A7E4UM57</accession>
<feature type="chain" id="PRO_5028942865" evidence="1">
    <location>
        <begin position="20"/>
        <end position="284"/>
    </location>
</feature>
<dbReference type="Proteomes" id="UP000492821">
    <property type="component" value="Unassembled WGS sequence"/>
</dbReference>
<evidence type="ECO:0000256" key="1">
    <source>
        <dbReference type="SAM" id="SignalP"/>
    </source>
</evidence>
<keyword evidence="2" id="KW-1185">Reference proteome</keyword>
<evidence type="ECO:0000313" key="2">
    <source>
        <dbReference type="Proteomes" id="UP000492821"/>
    </source>
</evidence>
<reference evidence="3" key="2">
    <citation type="submission" date="2020-10" db="UniProtKB">
        <authorList>
            <consortium name="WormBaseParasite"/>
        </authorList>
    </citation>
    <scope>IDENTIFICATION</scope>
</reference>
<sequence>MSRLIVALCVVGCLYAVQAKPHIGKLGGETKGFEAVPTDQLLKGAYDKLLTLLDTFTADEVEALRECLKKFVISTQLRLFKTDLNVAYVLNYTELYTKVERMTLEQLVKLARSLHIQVFDFDYLSETEIEKTRAILIKFLNDPTPDITYYINHSWCTLYDTYRVAKPERKVSFLHVFRKLHTLRDSVWSTKKTEVNNMVIGIIKRADEELVKCGGIEKVENMLERLSYESLSTLPYYKLVSELSDRFEGLIEFVYKDETGTVKTDFIKFVENIDKRIAKYTCIE</sequence>
<dbReference type="WBParaSite" id="Pan_g10109.t1">
    <property type="protein sequence ID" value="Pan_g10109.t1"/>
    <property type="gene ID" value="Pan_g10109"/>
</dbReference>